<dbReference type="Proteomes" id="UP000245768">
    <property type="component" value="Unassembled WGS sequence"/>
</dbReference>
<protein>
    <submittedName>
        <fullName evidence="2">Uncharacterized protein</fullName>
    </submittedName>
</protein>
<feature type="region of interest" description="Disordered" evidence="1">
    <location>
        <begin position="14"/>
        <end position="47"/>
    </location>
</feature>
<sequence>MHCLNSFVFPHSVSGQGQYTERKERRKKKSQNKRKSKDVSSRGSGLLLSKNGDTVPCVRLALTSEVAVCAGSRLTDPTERKRRSWRHQAIRDRAAHHCHCRNNSAVTQLVKKVRPSLNCYSPFLDSPLVVTCTAPCFKIETTLLVYACILLGCRSA</sequence>
<evidence type="ECO:0000256" key="1">
    <source>
        <dbReference type="SAM" id="MobiDB-lite"/>
    </source>
</evidence>
<evidence type="ECO:0000313" key="3">
    <source>
        <dbReference type="Proteomes" id="UP000245768"/>
    </source>
</evidence>
<keyword evidence="3" id="KW-1185">Reference proteome</keyword>
<dbReference type="EMBL" id="KZ819635">
    <property type="protein sequence ID" value="PWN92002.1"/>
    <property type="molecule type" value="Genomic_DNA"/>
</dbReference>
<gene>
    <name evidence="2" type="ORF">FA10DRAFT_80308</name>
</gene>
<feature type="compositionally biased region" description="Basic residues" evidence="1">
    <location>
        <begin position="24"/>
        <end position="36"/>
    </location>
</feature>
<dbReference type="InParanoid" id="A0A316YSA1"/>
<organism evidence="2 3">
    <name type="scientific">Acaromyces ingoldii</name>
    <dbReference type="NCBI Taxonomy" id="215250"/>
    <lineage>
        <taxon>Eukaryota</taxon>
        <taxon>Fungi</taxon>
        <taxon>Dikarya</taxon>
        <taxon>Basidiomycota</taxon>
        <taxon>Ustilaginomycotina</taxon>
        <taxon>Exobasidiomycetes</taxon>
        <taxon>Exobasidiales</taxon>
        <taxon>Cryptobasidiaceae</taxon>
        <taxon>Acaromyces</taxon>
    </lineage>
</organism>
<name>A0A316YSA1_9BASI</name>
<dbReference type="RefSeq" id="XP_025379200.1">
    <property type="nucleotide sequence ID" value="XM_025525716.1"/>
</dbReference>
<evidence type="ECO:0000313" key="2">
    <source>
        <dbReference type="EMBL" id="PWN92002.1"/>
    </source>
</evidence>
<accession>A0A316YSA1</accession>
<proteinExistence type="predicted"/>
<reference evidence="2 3" key="1">
    <citation type="journal article" date="2018" name="Mol. Biol. Evol.">
        <title>Broad Genomic Sampling Reveals a Smut Pathogenic Ancestry of the Fungal Clade Ustilaginomycotina.</title>
        <authorList>
            <person name="Kijpornyongpan T."/>
            <person name="Mondo S.J."/>
            <person name="Barry K."/>
            <person name="Sandor L."/>
            <person name="Lee J."/>
            <person name="Lipzen A."/>
            <person name="Pangilinan J."/>
            <person name="LaButti K."/>
            <person name="Hainaut M."/>
            <person name="Henrissat B."/>
            <person name="Grigoriev I.V."/>
            <person name="Spatafora J.W."/>
            <person name="Aime M.C."/>
        </authorList>
    </citation>
    <scope>NUCLEOTIDE SEQUENCE [LARGE SCALE GENOMIC DNA]</scope>
    <source>
        <strain evidence="2 3">MCA 4198</strain>
    </source>
</reference>
<dbReference type="GeneID" id="37047632"/>
<dbReference type="AlphaFoldDB" id="A0A316YSA1"/>